<evidence type="ECO:0000313" key="1">
    <source>
        <dbReference type="EMBL" id="MPM98911.1"/>
    </source>
</evidence>
<gene>
    <name evidence="1" type="ORF">SDC9_146101</name>
</gene>
<reference evidence="1" key="1">
    <citation type="submission" date="2019-08" db="EMBL/GenBank/DDBJ databases">
        <authorList>
            <person name="Kucharzyk K."/>
            <person name="Murdoch R.W."/>
            <person name="Higgins S."/>
            <person name="Loffler F."/>
        </authorList>
    </citation>
    <scope>NUCLEOTIDE SEQUENCE</scope>
</reference>
<dbReference type="AlphaFoldDB" id="A0A645EC48"/>
<accession>A0A645EC48</accession>
<dbReference type="EMBL" id="VSSQ01045032">
    <property type="protein sequence ID" value="MPM98911.1"/>
    <property type="molecule type" value="Genomic_DNA"/>
</dbReference>
<protein>
    <submittedName>
        <fullName evidence="1">Uncharacterized protein</fullName>
    </submittedName>
</protein>
<name>A0A645EC48_9ZZZZ</name>
<organism evidence="1">
    <name type="scientific">bioreactor metagenome</name>
    <dbReference type="NCBI Taxonomy" id="1076179"/>
    <lineage>
        <taxon>unclassified sequences</taxon>
        <taxon>metagenomes</taxon>
        <taxon>ecological metagenomes</taxon>
    </lineage>
</organism>
<sequence>MIWEDASWQLFKANLTAEQIPDLVKQMDATLKELTGNAQ</sequence>
<proteinExistence type="predicted"/>
<comment type="caution">
    <text evidence="1">The sequence shown here is derived from an EMBL/GenBank/DDBJ whole genome shotgun (WGS) entry which is preliminary data.</text>
</comment>